<comment type="caution">
    <text evidence="5">The sequence shown here is derived from an EMBL/GenBank/DDBJ whole genome shotgun (WGS) entry which is preliminary data.</text>
</comment>
<gene>
    <name evidence="5" type="ORF">FQN60_011086</name>
</gene>
<protein>
    <recommendedName>
        <fullName evidence="4">Trafficking protein particle complex subunit 2-like protein</fullName>
    </recommendedName>
</protein>
<dbReference type="InterPro" id="IPR011012">
    <property type="entry name" value="Longin-like_dom_sf"/>
</dbReference>
<dbReference type="AlphaFoldDB" id="A0A5J5DQZ5"/>
<dbReference type="EMBL" id="VOFY01000001">
    <property type="protein sequence ID" value="KAA8595795.1"/>
    <property type="molecule type" value="Genomic_DNA"/>
</dbReference>
<sequence>MSHPSNQCACDSGCTRGFEGLIVIFKELFAITNSEVPKEQVYSRECRYVNGEEENLHWSQNKQVNWLMKDDWCQVQSIQGSVIRRGDAGHSQTGGEQVYYRASKMPLFLNDFGEEERRESRKRTRPGQAGGWSWSKLEFYLLLPVPAPAHPCEMSQGQGLLQTAASARSSTKSLCVTAPYTRAAPLSEVKKTKEAFGGIDRGVSGVGCPVEEEGPLVLSLTKVVSSEIKTALERAGDLGKKNILEVSAELSRGNCYEVLLKRGSASKEAVTGISLSYASLPPGVLTHSQRNLPSLEDYMNAACHVTAHRNTNMAVCIAVIAKENYPLYIRSVPTQNELKFHYTVHTSLDVVEEKISAVGKSLGDQRELYLGLLYPTEDYKMFRKLHNSFTDVMCNPFHNPGDTIQSKAFDGIVSGMMVQTG</sequence>
<dbReference type="CDD" id="cd14854">
    <property type="entry name" value="TRAPPC2L"/>
    <property type="match status" value="1"/>
</dbReference>
<dbReference type="PANTHER" id="PTHR12403">
    <property type="entry name" value="TRAFFICKING PROTEIN PARTICLE COMPLEX SUBUNIT 2"/>
    <property type="match status" value="1"/>
</dbReference>
<accession>A0A5J5DQZ5</accession>
<comment type="similarity">
    <text evidence="2">Belongs to the TRAPP small subunits family. Sedlin subfamily.</text>
</comment>
<name>A0A5J5DQZ5_9PERO</name>
<evidence type="ECO:0000256" key="3">
    <source>
        <dbReference type="ARBA" id="ARBA00022892"/>
    </source>
</evidence>
<dbReference type="Proteomes" id="UP000327493">
    <property type="component" value="Chromosome 1"/>
</dbReference>
<reference evidence="5 6" key="1">
    <citation type="submission" date="2019-08" db="EMBL/GenBank/DDBJ databases">
        <title>A chromosome-level genome assembly, high-density linkage maps, and genome scans reveal the genomic architecture of hybrid incompatibilities underlying speciation via character displacement in darters (Percidae: Etheostominae).</title>
        <authorList>
            <person name="Moran R.L."/>
            <person name="Catchen J.M."/>
            <person name="Fuller R.C."/>
        </authorList>
    </citation>
    <scope>NUCLEOTIDE SEQUENCE [LARGE SCALE GENOMIC DNA]</scope>
    <source>
        <strain evidence="5">EspeVRDwgs_2016</strain>
        <tissue evidence="5">Muscle</tissue>
    </source>
</reference>
<evidence type="ECO:0000256" key="4">
    <source>
        <dbReference type="ARBA" id="ARBA00024408"/>
    </source>
</evidence>
<proteinExistence type="inferred from homology"/>
<evidence type="ECO:0000256" key="2">
    <source>
        <dbReference type="ARBA" id="ARBA00006626"/>
    </source>
</evidence>
<dbReference type="Pfam" id="PF04628">
    <property type="entry name" value="Sedlin_N"/>
    <property type="match status" value="1"/>
</dbReference>
<organism evidence="5 6">
    <name type="scientific">Etheostoma spectabile</name>
    <name type="common">orangethroat darter</name>
    <dbReference type="NCBI Taxonomy" id="54343"/>
    <lineage>
        <taxon>Eukaryota</taxon>
        <taxon>Metazoa</taxon>
        <taxon>Chordata</taxon>
        <taxon>Craniata</taxon>
        <taxon>Vertebrata</taxon>
        <taxon>Euteleostomi</taxon>
        <taxon>Actinopterygii</taxon>
        <taxon>Neopterygii</taxon>
        <taxon>Teleostei</taxon>
        <taxon>Neoteleostei</taxon>
        <taxon>Acanthomorphata</taxon>
        <taxon>Eupercaria</taxon>
        <taxon>Perciformes</taxon>
        <taxon>Percoidei</taxon>
        <taxon>Percidae</taxon>
        <taxon>Etheostomatinae</taxon>
        <taxon>Etheostoma</taxon>
    </lineage>
</organism>
<evidence type="ECO:0000313" key="5">
    <source>
        <dbReference type="EMBL" id="KAA8595795.1"/>
    </source>
</evidence>
<evidence type="ECO:0000313" key="6">
    <source>
        <dbReference type="Proteomes" id="UP000327493"/>
    </source>
</evidence>
<keyword evidence="6" id="KW-1185">Reference proteome</keyword>
<evidence type="ECO:0000256" key="1">
    <source>
        <dbReference type="ARBA" id="ARBA00004556"/>
    </source>
</evidence>
<keyword evidence="3" id="KW-0813">Transport</keyword>
<keyword evidence="3" id="KW-0931">ER-Golgi transport</keyword>
<dbReference type="InterPro" id="IPR006722">
    <property type="entry name" value="Sedlin"/>
</dbReference>
<dbReference type="SUPFAM" id="SSF64356">
    <property type="entry name" value="SNARE-like"/>
    <property type="match status" value="1"/>
</dbReference>
<dbReference type="GO" id="GO:0048471">
    <property type="term" value="C:perinuclear region of cytoplasm"/>
    <property type="evidence" value="ECO:0007669"/>
    <property type="project" value="UniProtKB-SubCell"/>
</dbReference>
<dbReference type="InterPro" id="IPR044760">
    <property type="entry name" value="TRAPPC2L"/>
</dbReference>
<comment type="subcellular location">
    <subcellularLocation>
        <location evidence="1">Cytoplasm</location>
        <location evidence="1">Perinuclear region</location>
    </subcellularLocation>
</comment>
<dbReference type="GO" id="GO:0006888">
    <property type="term" value="P:endoplasmic reticulum to Golgi vesicle-mediated transport"/>
    <property type="evidence" value="ECO:0007669"/>
    <property type="project" value="InterPro"/>
</dbReference>
<dbReference type="Gene3D" id="3.30.450.70">
    <property type="match status" value="2"/>
</dbReference>